<feature type="domain" description="Pyridoxamine 5'-phosphate oxidase N-terminal" evidence="3">
    <location>
        <begin position="49"/>
        <end position="141"/>
    </location>
</feature>
<accession>A0ABT1JEH8</accession>
<dbReference type="Proteomes" id="UP000791080">
    <property type="component" value="Unassembled WGS sequence"/>
</dbReference>
<dbReference type="Pfam" id="PF01243">
    <property type="entry name" value="PNPOx_N"/>
    <property type="match status" value="1"/>
</dbReference>
<keyword evidence="5" id="KW-1185">Reference proteome</keyword>
<evidence type="ECO:0000256" key="2">
    <source>
        <dbReference type="SAM" id="MobiDB-lite"/>
    </source>
</evidence>
<keyword evidence="1" id="KW-0560">Oxidoreductase</keyword>
<feature type="region of interest" description="Disordered" evidence="2">
    <location>
        <begin position="1"/>
        <end position="42"/>
    </location>
</feature>
<protein>
    <submittedName>
        <fullName evidence="4">Pyridoxamine 5'-phosphate oxidase</fullName>
    </submittedName>
</protein>
<dbReference type="RefSeq" id="WP_081715656.1">
    <property type="nucleotide sequence ID" value="NZ_AUBJ02000001.1"/>
</dbReference>
<evidence type="ECO:0000313" key="4">
    <source>
        <dbReference type="EMBL" id="MCP2330891.1"/>
    </source>
</evidence>
<evidence type="ECO:0000313" key="5">
    <source>
        <dbReference type="Proteomes" id="UP000791080"/>
    </source>
</evidence>
<dbReference type="Gene3D" id="2.30.110.10">
    <property type="entry name" value="Electron Transport, Fmn-binding Protein, Chain A"/>
    <property type="match status" value="1"/>
</dbReference>
<proteinExistence type="predicted"/>
<dbReference type="PANTHER" id="PTHR35176">
    <property type="entry name" value="HEME OXYGENASE HI_0854-RELATED"/>
    <property type="match status" value="1"/>
</dbReference>
<dbReference type="PANTHER" id="PTHR35176:SF4">
    <property type="entry name" value="PYRIDOXAMINE 5'-PHOSPHATE OXIDASE-RELATED FMN-BINDING"/>
    <property type="match status" value="1"/>
</dbReference>
<dbReference type="EMBL" id="AUBJ02000001">
    <property type="protein sequence ID" value="MCP2330891.1"/>
    <property type="molecule type" value="Genomic_DNA"/>
</dbReference>
<reference evidence="4 5" key="1">
    <citation type="submission" date="2013-07" db="EMBL/GenBank/DDBJ databases">
        <authorList>
            <consortium name="DOE Joint Genome Institute"/>
            <person name="Reeve W."/>
            <person name="Huntemann M."/>
            <person name="Han J."/>
            <person name="Chen A."/>
            <person name="Kyrpides N."/>
            <person name="Mavromatis K."/>
            <person name="Markowitz V."/>
            <person name="Palaniappan K."/>
            <person name="Ivanova N."/>
            <person name="Schaumberg A."/>
            <person name="Pati A."/>
            <person name="Liolios K."/>
            <person name="Nordberg H.P."/>
            <person name="Cantor M.N."/>
            <person name="Hua S.X."/>
            <person name="Woyke T."/>
        </authorList>
    </citation>
    <scope>NUCLEOTIDE SEQUENCE [LARGE SCALE GENOMIC DNA]</scope>
    <source>
        <strain evidence="4 5">DSM 43889</strain>
    </source>
</reference>
<dbReference type="InterPro" id="IPR012349">
    <property type="entry name" value="Split_barrel_FMN-bd"/>
</dbReference>
<dbReference type="SUPFAM" id="SSF50475">
    <property type="entry name" value="FMN-binding split barrel"/>
    <property type="match status" value="1"/>
</dbReference>
<dbReference type="InterPro" id="IPR011576">
    <property type="entry name" value="Pyridox_Oxase_N"/>
</dbReference>
<evidence type="ECO:0000259" key="3">
    <source>
        <dbReference type="Pfam" id="PF01243"/>
    </source>
</evidence>
<evidence type="ECO:0000256" key="1">
    <source>
        <dbReference type="ARBA" id="ARBA00023002"/>
    </source>
</evidence>
<gene>
    <name evidence="4" type="ORF">G443_001161</name>
</gene>
<sequence length="188" mass="20163">METETPVGGAADLVSWEEGGGPPSRTEPLFGPSDASPFDAQAPLTPWSEAERRLAAASTVWLATTRPDGRPHAVPVFAVWVDGALFVTLRPGSRKGRNLAVNPQVSVIVSSDELELVLEGRAERVREVRGLRRVGDALAGRFGWRLAVADDGGVTDPDLPGEPEYGIYGVVPRVSFGFAEVSATRWSW</sequence>
<dbReference type="InterPro" id="IPR052019">
    <property type="entry name" value="F420H2_bilvrd_red/Heme_oxyg"/>
</dbReference>
<comment type="caution">
    <text evidence="4">The sequence shown here is derived from an EMBL/GenBank/DDBJ whole genome shotgun (WGS) entry which is preliminary data.</text>
</comment>
<reference evidence="4 5" key="2">
    <citation type="submission" date="2022-06" db="EMBL/GenBank/DDBJ databases">
        <title>Genomic Encyclopedia of Type Strains, Phase I: the one thousand microbial genomes (KMG-I) project.</title>
        <authorList>
            <person name="Kyrpides N."/>
        </authorList>
    </citation>
    <scope>NUCLEOTIDE SEQUENCE [LARGE SCALE GENOMIC DNA]</scope>
    <source>
        <strain evidence="4 5">DSM 43889</strain>
    </source>
</reference>
<organism evidence="4 5">
    <name type="scientific">Actinoalloteichus caeruleus DSM 43889</name>
    <dbReference type="NCBI Taxonomy" id="1120930"/>
    <lineage>
        <taxon>Bacteria</taxon>
        <taxon>Bacillati</taxon>
        <taxon>Actinomycetota</taxon>
        <taxon>Actinomycetes</taxon>
        <taxon>Pseudonocardiales</taxon>
        <taxon>Pseudonocardiaceae</taxon>
        <taxon>Actinoalloteichus</taxon>
        <taxon>Actinoalloteichus cyanogriseus</taxon>
    </lineage>
</organism>
<name>A0ABT1JEH8_ACTCY</name>